<dbReference type="PANTHER" id="PTHR37299">
    <property type="entry name" value="TRANSCRIPTIONAL REGULATOR-RELATED"/>
    <property type="match status" value="1"/>
</dbReference>
<dbReference type="GO" id="GO:0003677">
    <property type="term" value="F:DNA binding"/>
    <property type="evidence" value="ECO:0007669"/>
    <property type="project" value="InterPro"/>
</dbReference>
<dbReference type="EMBL" id="CACRUH010000101">
    <property type="protein sequence ID" value="VYU83770.1"/>
    <property type="molecule type" value="Genomic_DNA"/>
</dbReference>
<dbReference type="RefSeq" id="WP_002605233.1">
    <property type="nucleotide sequence ID" value="NZ_CACRUH010000101.1"/>
</dbReference>
<dbReference type="Gene3D" id="2.40.50.1020">
    <property type="entry name" value="LytTr DNA-binding domain"/>
    <property type="match status" value="1"/>
</dbReference>
<dbReference type="SUPFAM" id="SSF52172">
    <property type="entry name" value="CheY-like"/>
    <property type="match status" value="1"/>
</dbReference>
<dbReference type="Pfam" id="PF00072">
    <property type="entry name" value="Response_reg"/>
    <property type="match status" value="1"/>
</dbReference>
<dbReference type="Gene3D" id="3.40.50.2300">
    <property type="match status" value="1"/>
</dbReference>
<dbReference type="SMART" id="SM00448">
    <property type="entry name" value="REC"/>
    <property type="match status" value="1"/>
</dbReference>
<gene>
    <name evidence="5" type="primary">ypdB_6</name>
    <name evidence="5" type="ORF">CHLFYP18_04549</name>
</gene>
<feature type="domain" description="Response regulatory" evidence="4">
    <location>
        <begin position="3"/>
        <end position="122"/>
    </location>
</feature>
<dbReference type="InterPro" id="IPR046947">
    <property type="entry name" value="LytR-like"/>
</dbReference>
<evidence type="ECO:0000313" key="5">
    <source>
        <dbReference type="EMBL" id="VYU83770.1"/>
    </source>
</evidence>
<evidence type="ECO:0000256" key="3">
    <source>
        <dbReference type="PROSITE-ProRule" id="PRU00169"/>
    </source>
</evidence>
<keyword evidence="3" id="KW-0597">Phosphoprotein</keyword>
<dbReference type="SMART" id="SM00850">
    <property type="entry name" value="LytTR"/>
    <property type="match status" value="1"/>
</dbReference>
<dbReference type="GO" id="GO:0000156">
    <property type="term" value="F:phosphorelay response regulator activity"/>
    <property type="evidence" value="ECO:0007669"/>
    <property type="project" value="InterPro"/>
</dbReference>
<accession>A0A6N3I5X6</accession>
<sequence length="240" mass="28336">MYRIALCDDNKEYLEQLEVKIRQYFKENNISTLLQSFDDSDMLMEQIEEKKMYDAYILDIEMPKYSGMVLAKKIKELIKSAEIIFLTSYKRYAVEACGMNLFRYVLKSQLDVELVPVLDDLLVRLGQQQQDSVYIINNQRRYIRIPQKNISYVYKKHKNAIFMLEEGGEEWDRITLQDLYQVLNNPDMILVDRGLILNLPHIRRIIGDQIELDGGYKVTTSSNHIIELKTLLNTYWGDTI</sequence>
<reference evidence="5" key="1">
    <citation type="submission" date="2019-11" db="EMBL/GenBank/DDBJ databases">
        <authorList>
            <person name="Feng L."/>
        </authorList>
    </citation>
    <scope>NUCLEOTIDE SEQUENCE</scope>
    <source>
        <strain evidence="5">ChathewayiLFYP18</strain>
    </source>
</reference>
<evidence type="ECO:0000259" key="4">
    <source>
        <dbReference type="PROSITE" id="PS50110"/>
    </source>
</evidence>
<name>A0A6N3I5X6_9FIRM</name>
<dbReference type="InterPro" id="IPR007492">
    <property type="entry name" value="LytTR_DNA-bd_dom"/>
</dbReference>
<evidence type="ECO:0000256" key="2">
    <source>
        <dbReference type="ARBA" id="ARBA00024867"/>
    </source>
</evidence>
<evidence type="ECO:0000256" key="1">
    <source>
        <dbReference type="ARBA" id="ARBA00018672"/>
    </source>
</evidence>
<dbReference type="PROSITE" id="PS50110">
    <property type="entry name" value="RESPONSE_REGULATORY"/>
    <property type="match status" value="1"/>
</dbReference>
<dbReference type="AlphaFoldDB" id="A0A6N3I5X6"/>
<comment type="function">
    <text evidence="2">May play the central regulatory role in sporulation. It may be an element of the effector pathway responsible for the activation of sporulation genes in response to nutritional stress. Spo0A may act in concert with spo0H (a sigma factor) to control the expression of some genes that are critical to the sporulation process.</text>
</comment>
<dbReference type="InterPro" id="IPR011006">
    <property type="entry name" value="CheY-like_superfamily"/>
</dbReference>
<feature type="modified residue" description="4-aspartylphosphate" evidence="3">
    <location>
        <position position="59"/>
    </location>
</feature>
<dbReference type="PANTHER" id="PTHR37299:SF1">
    <property type="entry name" value="STAGE 0 SPORULATION PROTEIN A HOMOLOG"/>
    <property type="match status" value="1"/>
</dbReference>
<organism evidence="5">
    <name type="scientific">Hungatella hathewayi</name>
    <dbReference type="NCBI Taxonomy" id="154046"/>
    <lineage>
        <taxon>Bacteria</taxon>
        <taxon>Bacillati</taxon>
        <taxon>Bacillota</taxon>
        <taxon>Clostridia</taxon>
        <taxon>Lachnospirales</taxon>
        <taxon>Lachnospiraceae</taxon>
        <taxon>Hungatella</taxon>
    </lineage>
</organism>
<dbReference type="Pfam" id="PF04397">
    <property type="entry name" value="LytTR"/>
    <property type="match status" value="1"/>
</dbReference>
<proteinExistence type="predicted"/>
<protein>
    <recommendedName>
        <fullName evidence="1">Stage 0 sporulation protein A homolog</fullName>
    </recommendedName>
</protein>
<dbReference type="InterPro" id="IPR001789">
    <property type="entry name" value="Sig_transdc_resp-reg_receiver"/>
</dbReference>